<dbReference type="InterPro" id="IPR035919">
    <property type="entry name" value="EAL_sf"/>
</dbReference>
<dbReference type="PANTHER" id="PTHR33121">
    <property type="entry name" value="CYCLIC DI-GMP PHOSPHODIESTERASE PDEF"/>
    <property type="match status" value="1"/>
</dbReference>
<dbReference type="RefSeq" id="WP_078930652.1">
    <property type="nucleotide sequence ID" value="NZ_FUXC01000004.1"/>
</dbReference>
<dbReference type="OrthoDB" id="366324at2"/>
<dbReference type="SMART" id="SM00052">
    <property type="entry name" value="EAL"/>
    <property type="match status" value="1"/>
</dbReference>
<dbReference type="EMBL" id="FUXC01000004">
    <property type="protein sequence ID" value="SJZ67533.1"/>
    <property type="molecule type" value="Genomic_DNA"/>
</dbReference>
<feature type="domain" description="EAL" evidence="2">
    <location>
        <begin position="510"/>
        <end position="760"/>
    </location>
</feature>
<dbReference type="SUPFAM" id="SSF55073">
    <property type="entry name" value="Nucleotide cyclase"/>
    <property type="match status" value="1"/>
</dbReference>
<proteinExistence type="predicted"/>
<dbReference type="InterPro" id="IPR001633">
    <property type="entry name" value="EAL_dom"/>
</dbReference>
<dbReference type="CDD" id="cd01948">
    <property type="entry name" value="EAL"/>
    <property type="match status" value="1"/>
</dbReference>
<dbReference type="SMART" id="SM00267">
    <property type="entry name" value="GGDEF"/>
    <property type="match status" value="1"/>
</dbReference>
<dbReference type="Gene3D" id="3.20.20.450">
    <property type="entry name" value="EAL domain"/>
    <property type="match status" value="1"/>
</dbReference>
<protein>
    <submittedName>
        <fullName evidence="4">Diguanylate cyclase (GGDEF) domain-containing protein</fullName>
    </submittedName>
</protein>
<dbReference type="GO" id="GO:0071111">
    <property type="term" value="F:cyclic-guanylate-specific phosphodiesterase activity"/>
    <property type="evidence" value="ECO:0007669"/>
    <property type="project" value="InterPro"/>
</dbReference>
<dbReference type="InterPro" id="IPR043128">
    <property type="entry name" value="Rev_trsase/Diguanyl_cyclase"/>
</dbReference>
<name>A0A1T4MKR4_9SPIR</name>
<keyword evidence="1" id="KW-0812">Transmembrane</keyword>
<feature type="transmembrane region" description="Helical" evidence="1">
    <location>
        <begin position="40"/>
        <end position="58"/>
    </location>
</feature>
<reference evidence="4 5" key="1">
    <citation type="submission" date="2017-02" db="EMBL/GenBank/DDBJ databases">
        <authorList>
            <person name="Peterson S.W."/>
        </authorList>
    </citation>
    <scope>NUCLEOTIDE SEQUENCE [LARGE SCALE GENOMIC DNA]</scope>
    <source>
        <strain evidence="4 5">ATCC BAA-909</strain>
    </source>
</reference>
<dbReference type="Pfam" id="PF00563">
    <property type="entry name" value="EAL"/>
    <property type="match status" value="1"/>
</dbReference>
<evidence type="ECO:0000256" key="1">
    <source>
        <dbReference type="SAM" id="Phobius"/>
    </source>
</evidence>
<feature type="transmembrane region" description="Helical" evidence="1">
    <location>
        <begin position="106"/>
        <end position="131"/>
    </location>
</feature>
<dbReference type="PANTHER" id="PTHR33121:SF71">
    <property type="entry name" value="OXYGEN SENSOR PROTEIN DOSP"/>
    <property type="match status" value="1"/>
</dbReference>
<feature type="transmembrane region" description="Helical" evidence="1">
    <location>
        <begin position="151"/>
        <end position="169"/>
    </location>
</feature>
<keyword evidence="1" id="KW-1133">Transmembrane helix</keyword>
<dbReference type="InterPro" id="IPR000160">
    <property type="entry name" value="GGDEF_dom"/>
</dbReference>
<dbReference type="STRING" id="225004.SAMN02745152_00902"/>
<dbReference type="PROSITE" id="PS50883">
    <property type="entry name" value="EAL"/>
    <property type="match status" value="1"/>
</dbReference>
<evidence type="ECO:0000313" key="4">
    <source>
        <dbReference type="EMBL" id="SJZ67533.1"/>
    </source>
</evidence>
<evidence type="ECO:0000259" key="2">
    <source>
        <dbReference type="PROSITE" id="PS50883"/>
    </source>
</evidence>
<accession>A0A1T4MKR4</accession>
<dbReference type="AlphaFoldDB" id="A0A1T4MKR4"/>
<dbReference type="PROSITE" id="PS50887">
    <property type="entry name" value="GGDEF"/>
    <property type="match status" value="1"/>
</dbReference>
<dbReference type="Proteomes" id="UP000190395">
    <property type="component" value="Unassembled WGS sequence"/>
</dbReference>
<dbReference type="SUPFAM" id="SSF141868">
    <property type="entry name" value="EAL domain-like"/>
    <property type="match status" value="1"/>
</dbReference>
<evidence type="ECO:0000313" key="5">
    <source>
        <dbReference type="Proteomes" id="UP000190395"/>
    </source>
</evidence>
<evidence type="ECO:0000259" key="3">
    <source>
        <dbReference type="PROSITE" id="PS50887"/>
    </source>
</evidence>
<gene>
    <name evidence="4" type="ORF">SAMN02745152_00902</name>
</gene>
<dbReference type="InterPro" id="IPR029787">
    <property type="entry name" value="Nucleotide_cyclase"/>
</dbReference>
<dbReference type="InterPro" id="IPR050706">
    <property type="entry name" value="Cyclic-di-GMP_PDE-like"/>
</dbReference>
<dbReference type="Pfam" id="PF00990">
    <property type="entry name" value="GGDEF"/>
    <property type="match status" value="1"/>
</dbReference>
<feature type="transmembrane region" description="Helical" evidence="1">
    <location>
        <begin position="64"/>
        <end position="85"/>
    </location>
</feature>
<dbReference type="GeneID" id="303367157"/>
<feature type="transmembrane region" description="Helical" evidence="1">
    <location>
        <begin position="6"/>
        <end position="28"/>
    </location>
</feature>
<feature type="domain" description="GGDEF" evidence="3">
    <location>
        <begin position="372"/>
        <end position="501"/>
    </location>
</feature>
<keyword evidence="5" id="KW-1185">Reference proteome</keyword>
<sequence>MNLHLFFKIFSAFSVVSAIFLLHFVRTISKARTDAKEPTIFVICTISAMLLVYSLFLMSSLPEFYSKALILFCVYKVCAIWTYYLTFSFNHAFTNTTKKLGFIKEFYFILCFIDSVLLLANARVNVIFDLVPAHTKAGFFYWGIEYTSKFGFHKLVCAILSFSSLALFISSIVKAPSYNKVKYVTILTSESLVLIANYVFNSLNLPLNISLLMLVASSIFIANYVNKDFSAPILIGPLNAITESINDIIFCYDSSENLIYANSAAKNVFKKSNDNLENFAKEFRQNFLKNRPTELSLKLENGEERYYITEYKDFFISNSNIGSYLRLQDKTKETLESRRKNYIATHDLLTGLFNRSGFFKKMQEALYQNTFKNPILICTNIKDFKLINTIYSEQVGDSVLQNQTAVMKRLPGHKKSIIGRIADDKFAILMEKQDFDKDIFEEVFNEVSCIIEKTLYNIQIVAGIYEIYDKKDTIQSIYDKAKISLDAIKDSDNQIFSFYNPSMMEKMLKEKDIVNDFEKSLNEKQFSIQLQPVIDNDGNVLGAESVVRWNNPKYENLTPSSFLDVLERTSLIYKLDVYVWELVAKKLHEWKERGFSDRFISVNVSSKDKFFIDIIKTFSELIKKYDISPQNFKVEIRETAMLENPEKTIEIFSQLKKLGIKVYIDNFGTGFSSLNVLKDFIADGIKMDTSFLSESKVSGKNKIILQTMISMSNNLGMEFIAKGVESENQMLALSKMDCKLFQGFYFSKPLPVKTYEAKYL</sequence>
<organism evidence="4 5">
    <name type="scientific">Treponema berlinense</name>
    <dbReference type="NCBI Taxonomy" id="225004"/>
    <lineage>
        <taxon>Bacteria</taxon>
        <taxon>Pseudomonadati</taxon>
        <taxon>Spirochaetota</taxon>
        <taxon>Spirochaetia</taxon>
        <taxon>Spirochaetales</taxon>
        <taxon>Treponemataceae</taxon>
        <taxon>Treponema</taxon>
    </lineage>
</organism>
<dbReference type="Gene3D" id="3.30.70.270">
    <property type="match status" value="1"/>
</dbReference>
<keyword evidence="1" id="KW-0472">Membrane</keyword>
<dbReference type="NCBIfam" id="TIGR00254">
    <property type="entry name" value="GGDEF"/>
    <property type="match status" value="1"/>
</dbReference>